<dbReference type="Gene3D" id="3.30.230.10">
    <property type="match status" value="1"/>
</dbReference>
<dbReference type="Pfam" id="PF00825">
    <property type="entry name" value="Ribonuclease_P"/>
    <property type="match status" value="1"/>
</dbReference>
<proteinExistence type="inferred from homology"/>
<dbReference type="InterPro" id="IPR014721">
    <property type="entry name" value="Ribsml_uS5_D2-typ_fold_subgr"/>
</dbReference>
<evidence type="ECO:0000256" key="1">
    <source>
        <dbReference type="ARBA" id="ARBA00002663"/>
    </source>
</evidence>
<dbReference type="AlphaFoldDB" id="A0A1A9HX15"/>
<evidence type="ECO:0000313" key="9">
    <source>
        <dbReference type="EMBL" id="ANH79625.1"/>
    </source>
</evidence>
<dbReference type="SUPFAM" id="SSF54211">
    <property type="entry name" value="Ribosomal protein S5 domain 2-like"/>
    <property type="match status" value="1"/>
</dbReference>
<dbReference type="InterPro" id="IPR000100">
    <property type="entry name" value="RNase_P"/>
</dbReference>
<dbReference type="EC" id="3.1.26.5" evidence="7 8"/>
<organism evidence="9 10">
    <name type="scientific">Niabella ginsenosidivorans</name>
    <dbReference type="NCBI Taxonomy" id="1176587"/>
    <lineage>
        <taxon>Bacteria</taxon>
        <taxon>Pseudomonadati</taxon>
        <taxon>Bacteroidota</taxon>
        <taxon>Chitinophagia</taxon>
        <taxon>Chitinophagales</taxon>
        <taxon>Chitinophagaceae</taxon>
        <taxon>Niabella</taxon>
    </lineage>
</organism>
<dbReference type="InterPro" id="IPR020539">
    <property type="entry name" value="RNase_P_CS"/>
</dbReference>
<keyword evidence="10" id="KW-1185">Reference proteome</keyword>
<comment type="subunit">
    <text evidence="7">Consists of a catalytic RNA component (M1 or rnpB) and a protein subunit.</text>
</comment>
<dbReference type="GO" id="GO:0030677">
    <property type="term" value="C:ribonuclease P complex"/>
    <property type="evidence" value="ECO:0007669"/>
    <property type="project" value="TreeGrafter"/>
</dbReference>
<comment type="catalytic activity">
    <reaction evidence="7">
        <text>Endonucleolytic cleavage of RNA, removing 5'-extranucleotides from tRNA precursor.</text>
        <dbReference type="EC" id="3.1.26.5"/>
    </reaction>
</comment>
<evidence type="ECO:0000256" key="3">
    <source>
        <dbReference type="ARBA" id="ARBA00022722"/>
    </source>
</evidence>
<evidence type="ECO:0000256" key="5">
    <source>
        <dbReference type="ARBA" id="ARBA00022801"/>
    </source>
</evidence>
<dbReference type="PROSITE" id="PS00648">
    <property type="entry name" value="RIBONUCLEASE_P"/>
    <property type="match status" value="1"/>
</dbReference>
<sequence>MSVLKYTFPKEERLKSRKKLQELFSSGKRIYAGPLKLLYVSEPAQAGFVKCGVGANGRYFKKAVDRNRIKRLLREAYRLQQHSLKEHALKQSTNLSVFLLFTGKELPDYGSIYESVEIALQKLLKQLNEVAV</sequence>
<dbReference type="GO" id="GO:0001682">
    <property type="term" value="P:tRNA 5'-leader removal"/>
    <property type="evidence" value="ECO:0007669"/>
    <property type="project" value="UniProtKB-UniRule"/>
</dbReference>
<dbReference type="PANTHER" id="PTHR33992:SF1">
    <property type="entry name" value="RIBONUCLEASE P PROTEIN COMPONENT"/>
    <property type="match status" value="1"/>
</dbReference>
<dbReference type="HAMAP" id="MF_00227">
    <property type="entry name" value="RNase_P"/>
    <property type="match status" value="1"/>
</dbReference>
<dbReference type="GO" id="GO:0000049">
    <property type="term" value="F:tRNA binding"/>
    <property type="evidence" value="ECO:0007669"/>
    <property type="project" value="UniProtKB-UniRule"/>
</dbReference>
<accession>A0A1A9HX15</accession>
<dbReference type="GO" id="GO:0042781">
    <property type="term" value="F:3'-tRNA processing endoribonuclease activity"/>
    <property type="evidence" value="ECO:0007669"/>
    <property type="project" value="TreeGrafter"/>
</dbReference>
<evidence type="ECO:0000256" key="8">
    <source>
        <dbReference type="NCBIfam" id="TIGR00188"/>
    </source>
</evidence>
<dbReference type="STRING" id="1176587.A8C56_00335"/>
<dbReference type="InterPro" id="IPR020568">
    <property type="entry name" value="Ribosomal_Su5_D2-typ_SF"/>
</dbReference>
<keyword evidence="5 7" id="KW-0378">Hydrolase</keyword>
<evidence type="ECO:0000256" key="2">
    <source>
        <dbReference type="ARBA" id="ARBA00022694"/>
    </source>
</evidence>
<evidence type="ECO:0000256" key="6">
    <source>
        <dbReference type="ARBA" id="ARBA00022884"/>
    </source>
</evidence>
<evidence type="ECO:0000256" key="4">
    <source>
        <dbReference type="ARBA" id="ARBA00022759"/>
    </source>
</evidence>
<name>A0A1A9HX15_9BACT</name>
<comment type="similarity">
    <text evidence="7">Belongs to the RnpA family.</text>
</comment>
<evidence type="ECO:0000313" key="10">
    <source>
        <dbReference type="Proteomes" id="UP000077667"/>
    </source>
</evidence>
<reference evidence="9 10" key="1">
    <citation type="submission" date="2016-05" db="EMBL/GenBank/DDBJ databases">
        <title>Niabella ginsenosidivorans BS26 whole genome sequencing.</title>
        <authorList>
            <person name="Im W.T."/>
            <person name="Siddiqi M.Z."/>
        </authorList>
    </citation>
    <scope>NUCLEOTIDE SEQUENCE [LARGE SCALE GENOMIC DNA]</scope>
    <source>
        <strain evidence="9 10">BS26</strain>
    </source>
</reference>
<keyword evidence="3 7" id="KW-0540">Nuclease</keyword>
<dbReference type="Proteomes" id="UP000077667">
    <property type="component" value="Chromosome"/>
</dbReference>
<dbReference type="PANTHER" id="PTHR33992">
    <property type="entry name" value="RIBONUCLEASE P PROTEIN COMPONENT"/>
    <property type="match status" value="1"/>
</dbReference>
<evidence type="ECO:0000256" key="7">
    <source>
        <dbReference type="HAMAP-Rule" id="MF_00227"/>
    </source>
</evidence>
<dbReference type="OrthoDB" id="1524972at2"/>
<dbReference type="EMBL" id="CP015772">
    <property type="protein sequence ID" value="ANH79625.1"/>
    <property type="molecule type" value="Genomic_DNA"/>
</dbReference>
<protein>
    <recommendedName>
        <fullName evidence="7 8">Ribonuclease P protein component</fullName>
        <shortName evidence="7">RNase P protein</shortName>
        <shortName evidence="7">RNaseP protein</shortName>
        <ecNumber evidence="7 8">3.1.26.5</ecNumber>
    </recommendedName>
    <alternativeName>
        <fullName evidence="7">Protein C5</fullName>
    </alternativeName>
</protein>
<gene>
    <name evidence="7" type="primary">rnpA</name>
    <name evidence="9" type="ORF">A8C56_00335</name>
</gene>
<keyword evidence="6 7" id="KW-0694">RNA-binding</keyword>
<dbReference type="RefSeq" id="WP_067750595.1">
    <property type="nucleotide sequence ID" value="NZ_CP015772.1"/>
</dbReference>
<keyword evidence="4 7" id="KW-0255">Endonuclease</keyword>
<dbReference type="NCBIfam" id="TIGR00188">
    <property type="entry name" value="rnpA"/>
    <property type="match status" value="1"/>
</dbReference>
<dbReference type="KEGG" id="nia:A8C56_00335"/>
<keyword evidence="2 7" id="KW-0819">tRNA processing</keyword>
<comment type="function">
    <text evidence="1 7">RNaseP catalyzes the removal of the 5'-leader sequence from pre-tRNA to produce the mature 5'-terminus. It can also cleave other RNA substrates such as 4.5S RNA. The protein component plays an auxiliary but essential role in vivo by binding to the 5'-leader sequence and broadening the substrate specificity of the ribozyme.</text>
</comment>
<dbReference type="GO" id="GO:0004526">
    <property type="term" value="F:ribonuclease P activity"/>
    <property type="evidence" value="ECO:0007669"/>
    <property type="project" value="UniProtKB-UniRule"/>
</dbReference>